<dbReference type="SUPFAM" id="SSF74653">
    <property type="entry name" value="TolA/TonB C-terminal domain"/>
    <property type="match status" value="1"/>
</dbReference>
<proteinExistence type="predicted"/>
<feature type="domain" description="TonB C-terminal" evidence="2">
    <location>
        <begin position="246"/>
        <end position="312"/>
    </location>
</feature>
<comment type="caution">
    <text evidence="3">The sequence shown here is derived from an EMBL/GenBank/DDBJ whole genome shotgun (WGS) entry which is preliminary data.</text>
</comment>
<dbReference type="PANTHER" id="PTHR33446">
    <property type="entry name" value="PROTEIN TONB-RELATED"/>
    <property type="match status" value="1"/>
</dbReference>
<name>A0ABR7UMH5_9FLAO</name>
<feature type="chain" id="PRO_5047327273" description="TonB C-terminal domain-containing protein" evidence="1">
    <location>
        <begin position="21"/>
        <end position="337"/>
    </location>
</feature>
<evidence type="ECO:0000313" key="3">
    <source>
        <dbReference type="EMBL" id="MBD0724076.1"/>
    </source>
</evidence>
<gene>
    <name evidence="3" type="ORF">B6A10_02685</name>
</gene>
<feature type="signal peptide" evidence="1">
    <location>
        <begin position="1"/>
        <end position="20"/>
    </location>
</feature>
<accession>A0ABR7UMH5</accession>
<dbReference type="InterPro" id="IPR051045">
    <property type="entry name" value="TonB-dependent_transducer"/>
</dbReference>
<dbReference type="SUPFAM" id="SSF82185">
    <property type="entry name" value="Histone H3 K4-specific methyltransferase SET7/9 N-terminal domain"/>
    <property type="match status" value="1"/>
</dbReference>
<keyword evidence="1" id="KW-0732">Signal</keyword>
<dbReference type="InterPro" id="IPR037682">
    <property type="entry name" value="TonB_C"/>
</dbReference>
<dbReference type="EMBL" id="NASZ01000002">
    <property type="protein sequence ID" value="MBD0724076.1"/>
    <property type="molecule type" value="Genomic_DNA"/>
</dbReference>
<evidence type="ECO:0000259" key="2">
    <source>
        <dbReference type="Pfam" id="PF03544"/>
    </source>
</evidence>
<dbReference type="Pfam" id="PF03544">
    <property type="entry name" value="TonB_C"/>
    <property type="match status" value="1"/>
</dbReference>
<keyword evidence="4" id="KW-1185">Reference proteome</keyword>
<dbReference type="Gene3D" id="3.30.1150.10">
    <property type="match status" value="1"/>
</dbReference>
<evidence type="ECO:0000313" key="4">
    <source>
        <dbReference type="Proteomes" id="UP000661715"/>
    </source>
</evidence>
<dbReference type="PANTHER" id="PTHR33446:SF2">
    <property type="entry name" value="PROTEIN TONB"/>
    <property type="match status" value="1"/>
</dbReference>
<dbReference type="RefSeq" id="WP_188219617.1">
    <property type="nucleotide sequence ID" value="NZ_NASZ01000002.1"/>
</dbReference>
<dbReference type="Proteomes" id="UP000661715">
    <property type="component" value="Unassembled WGS sequence"/>
</dbReference>
<sequence>MKPNLIFVITLFFISQITIAQTSKNDKIIFLDSKWKETTSENHSYIRIIKNYNSKQDLYKIKELYKSGAIRTEGYSKDKNQFAKEGEIITYYENGNKKEINHYSNKRLVGKEEEWYENGNKKSEIEYTPEEKESQNKIKILNYWNTDNSQTVIDGNGDYEENSKDFYSKGKLKNGYKEGIWEGKDLKENFSFTEIYQDNKFISGISTDNNNQKYPYKILNLKPVPKNGIHDFYKYIAKNLKSPNIQNLNGEVRATFWIDKDGSITDIKILKDIGYGTGEEVIRLLQSMEKWIPGIKRGIPLKMQFSLPISFKGATVNYENQNSTPGEDIIKNTNSRW</sequence>
<dbReference type="Gene3D" id="3.90.930.1">
    <property type="match status" value="1"/>
</dbReference>
<evidence type="ECO:0000256" key="1">
    <source>
        <dbReference type="SAM" id="SignalP"/>
    </source>
</evidence>
<organism evidence="3 4">
    <name type="scientific">Flavobacterium pokkalii</name>
    <dbReference type="NCBI Taxonomy" id="1940408"/>
    <lineage>
        <taxon>Bacteria</taxon>
        <taxon>Pseudomonadati</taxon>
        <taxon>Bacteroidota</taxon>
        <taxon>Flavobacteriia</taxon>
        <taxon>Flavobacteriales</taxon>
        <taxon>Flavobacteriaceae</taxon>
        <taxon>Flavobacterium</taxon>
    </lineage>
</organism>
<reference evidence="3 4" key="1">
    <citation type="journal article" date="2020" name="Microbiol. Res.">
        <title>Flavobacterium pokkalii sp. nov., a novel plant growth promoting native rhizobacteria isolated from pokkali rice grown in coastal saline affected agricultural regions of southern India, Kerala.</title>
        <authorList>
            <person name="Menon R.R."/>
            <person name="Kumari S."/>
            <person name="Viver T."/>
            <person name="Rameshkumar N."/>
        </authorList>
    </citation>
    <scope>NUCLEOTIDE SEQUENCE [LARGE SCALE GENOMIC DNA]</scope>
    <source>
        <strain evidence="3 4">L1I52</strain>
    </source>
</reference>
<protein>
    <recommendedName>
        <fullName evidence="2">TonB C-terminal domain-containing protein</fullName>
    </recommendedName>
</protein>